<organism evidence="1 2">
    <name type="scientific">Alkalicaulis satelles</name>
    <dbReference type="NCBI Taxonomy" id="2609175"/>
    <lineage>
        <taxon>Bacteria</taxon>
        <taxon>Pseudomonadati</taxon>
        <taxon>Pseudomonadota</taxon>
        <taxon>Alphaproteobacteria</taxon>
        <taxon>Maricaulales</taxon>
        <taxon>Maricaulaceae</taxon>
        <taxon>Alkalicaulis</taxon>
    </lineage>
</organism>
<sequence length="391" mass="45193">MFHRFFTELRMAKIPVSTREYLTLLEALSKGAIDTDIDSFYAVSRAALVKDERHFDKFDKVFAHFFEGVEALGDLFKAEDVPEDWLRAELMRHLSEEDKAAIEAMDFDALMETLRERLKEQSKRHEGGNKWIGTGGTSPYGHSGWNPAGVRIGGQSRNKQAVKVWENRRFKDLDSERELGTRNLKVALRRLRRFAREGAEEELDIAGTIDATARQGHLDVKMRPERRNAIKVLVFFDVGGSMDPYIDLTERLFSAARSVFKNLEYFYFHNCPYEAVWRSNRRRRQEGVPVSELIRTYPADYKVVFVGDAAMSPTEITHPGGSVEHWNEEAGGVWLRRIAETYPHMVWLNPTPESWWPHTYSVQLIREIIGPQRMFPLTPQGVDRAMKELAR</sequence>
<name>A0A5M6ZLQ5_9PROT</name>
<dbReference type="Proteomes" id="UP000325122">
    <property type="component" value="Unassembled WGS sequence"/>
</dbReference>
<dbReference type="Pfam" id="PF05762">
    <property type="entry name" value="VWA_CoxE"/>
    <property type="match status" value="1"/>
</dbReference>
<reference evidence="1 2" key="1">
    <citation type="submission" date="2019-09" db="EMBL/GenBank/DDBJ databases">
        <authorList>
            <person name="Kevbrin V."/>
            <person name="Grouzdev D.S."/>
        </authorList>
    </citation>
    <scope>NUCLEOTIDE SEQUENCE [LARGE SCALE GENOMIC DNA]</scope>
    <source>
        <strain evidence="1 2">G-192</strain>
    </source>
</reference>
<proteinExistence type="predicted"/>
<dbReference type="EMBL" id="VWOJ01000001">
    <property type="protein sequence ID" value="KAA5804617.1"/>
    <property type="molecule type" value="Genomic_DNA"/>
</dbReference>
<comment type="caution">
    <text evidence="1">The sequence shown here is derived from an EMBL/GenBank/DDBJ whole genome shotgun (WGS) entry which is preliminary data.</text>
</comment>
<gene>
    <name evidence="1" type="ORF">F1654_01005</name>
</gene>
<dbReference type="PANTHER" id="PTHR39338">
    <property type="entry name" value="BLL5662 PROTEIN-RELATED"/>
    <property type="match status" value="1"/>
</dbReference>
<keyword evidence="2" id="KW-1185">Reference proteome</keyword>
<dbReference type="InterPro" id="IPR008912">
    <property type="entry name" value="Uncharacterised_CoxE"/>
</dbReference>
<evidence type="ECO:0000313" key="1">
    <source>
        <dbReference type="EMBL" id="KAA5804617.1"/>
    </source>
</evidence>
<evidence type="ECO:0000313" key="2">
    <source>
        <dbReference type="Proteomes" id="UP000325122"/>
    </source>
</evidence>
<protein>
    <submittedName>
        <fullName evidence="1">VWA domain-containing protein</fullName>
    </submittedName>
</protein>
<accession>A0A5M6ZLQ5</accession>
<dbReference type="RefSeq" id="WP_150021648.1">
    <property type="nucleotide sequence ID" value="NZ_VWOJ01000001.1"/>
</dbReference>
<dbReference type="AlphaFoldDB" id="A0A5M6ZLQ5"/>
<dbReference type="PANTHER" id="PTHR39338:SF7">
    <property type="entry name" value="BLL6692 PROTEIN"/>
    <property type="match status" value="1"/>
</dbReference>